<evidence type="ECO:0000256" key="4">
    <source>
        <dbReference type="ARBA" id="ARBA00005150"/>
    </source>
</evidence>
<evidence type="ECO:0000256" key="13">
    <source>
        <dbReference type="ARBA" id="ARBA00022842"/>
    </source>
</evidence>
<evidence type="ECO:0000256" key="18">
    <source>
        <dbReference type="ARBA" id="ARBA00047493"/>
    </source>
</evidence>
<evidence type="ECO:0000256" key="1">
    <source>
        <dbReference type="ARBA" id="ARBA00001946"/>
    </source>
</evidence>
<dbReference type="EMBL" id="CADCWL010000197">
    <property type="protein sequence ID" value="CAA9576796.1"/>
    <property type="molecule type" value="Genomic_DNA"/>
</dbReference>
<evidence type="ECO:0000256" key="7">
    <source>
        <dbReference type="ARBA" id="ARBA00013025"/>
    </source>
</evidence>
<dbReference type="Pfam" id="PF08245">
    <property type="entry name" value="Mur_ligase_M"/>
    <property type="match status" value="1"/>
</dbReference>
<dbReference type="AlphaFoldDB" id="A0A6J4VFW3"/>
<feature type="domain" description="Mur ligase central" evidence="24">
    <location>
        <begin position="174"/>
        <end position="313"/>
    </location>
</feature>
<dbReference type="SUPFAM" id="SSF53623">
    <property type="entry name" value="MurD-like peptide ligases, catalytic domain"/>
    <property type="match status" value="1"/>
</dbReference>
<dbReference type="InterPro" id="IPR036615">
    <property type="entry name" value="Mur_ligase_C_dom_sf"/>
</dbReference>
<comment type="catalytic activity">
    <reaction evidence="18">
        <text>(6S)-5,6,7,8-tetrahydrofolyl-(gamma-L-Glu)(n) + L-glutamate + ATP = (6S)-5,6,7,8-tetrahydrofolyl-(gamma-L-Glu)(n+1) + ADP + phosphate + H(+)</text>
        <dbReference type="Rhea" id="RHEA:10580"/>
        <dbReference type="Rhea" id="RHEA-COMP:14738"/>
        <dbReference type="Rhea" id="RHEA-COMP:14740"/>
        <dbReference type="ChEBI" id="CHEBI:15378"/>
        <dbReference type="ChEBI" id="CHEBI:29985"/>
        <dbReference type="ChEBI" id="CHEBI:30616"/>
        <dbReference type="ChEBI" id="CHEBI:43474"/>
        <dbReference type="ChEBI" id="CHEBI:141005"/>
        <dbReference type="ChEBI" id="CHEBI:456216"/>
        <dbReference type="EC" id="6.3.2.17"/>
    </reaction>
</comment>
<evidence type="ECO:0000256" key="20">
    <source>
        <dbReference type="ARBA" id="ARBA00049035"/>
    </source>
</evidence>
<dbReference type="GO" id="GO:0046872">
    <property type="term" value="F:metal ion binding"/>
    <property type="evidence" value="ECO:0007669"/>
    <property type="project" value="UniProtKB-KW"/>
</dbReference>
<dbReference type="InterPro" id="IPR001645">
    <property type="entry name" value="Folylpolyglutamate_synth"/>
</dbReference>
<dbReference type="GO" id="GO:0005524">
    <property type="term" value="F:ATP binding"/>
    <property type="evidence" value="ECO:0007669"/>
    <property type="project" value="UniProtKB-KW"/>
</dbReference>
<evidence type="ECO:0000256" key="22">
    <source>
        <dbReference type="SAM" id="MobiDB-lite"/>
    </source>
</evidence>
<evidence type="ECO:0000256" key="3">
    <source>
        <dbReference type="ARBA" id="ARBA00004799"/>
    </source>
</evidence>
<evidence type="ECO:0000256" key="11">
    <source>
        <dbReference type="ARBA" id="ARBA00022741"/>
    </source>
</evidence>
<comment type="cofactor">
    <cofactor evidence="1">
        <name>Mg(2+)</name>
        <dbReference type="ChEBI" id="CHEBI:18420"/>
    </cofactor>
</comment>
<keyword evidence="9 25" id="KW-0436">Ligase</keyword>
<dbReference type="PANTHER" id="PTHR11136:SF0">
    <property type="entry name" value="DIHYDROFOLATE SYNTHETASE-RELATED"/>
    <property type="match status" value="1"/>
</dbReference>
<evidence type="ECO:0000256" key="5">
    <source>
        <dbReference type="ARBA" id="ARBA00008276"/>
    </source>
</evidence>
<name>A0A6J4VFW3_9BACT</name>
<evidence type="ECO:0000256" key="12">
    <source>
        <dbReference type="ARBA" id="ARBA00022840"/>
    </source>
</evidence>
<dbReference type="EC" id="6.3.2.12" evidence="6"/>
<evidence type="ECO:0000256" key="2">
    <source>
        <dbReference type="ARBA" id="ARBA00002714"/>
    </source>
</evidence>
<evidence type="ECO:0000256" key="15">
    <source>
        <dbReference type="ARBA" id="ARBA00030048"/>
    </source>
</evidence>
<comment type="pathway">
    <text evidence="3">Cofactor biosynthesis; tetrahydrofolate biosynthesis; 7,8-dihydrofolate from 2-amino-4-hydroxy-6-hydroxymethyl-7,8-dihydropteridine diphosphate and 4-aminobenzoate: step 2/2.</text>
</comment>
<sequence length="517" mass="54065">MGGDAVAAVRTEAIPRTVPRSNREDLARYDEAVARLDGLIRPASSSRDLSLAAVRARAEYRLGRLRRFLRHLGDPHAAYPVVHVGGTSGKGSTSVAIASILTAAGYRVGLHTSPYLQSATEKLQINGRLIAADDFADLVDVVLGEASRWSAREYPGEILSYGEVWMALVGRWFADERVDIAVIEVGAGGRFDPSNVVTPAVAVITSVGLDHTATLGPTIAAIAWHKAGIIKPGAAVVTAVTDPVALAPIEAEADRTGVTLRRVIPGRTFEVEATGPRGTRWRETDREGGRNVPRWVPLPGRFQATNAALAIEAVGALAERGFPVSPQAVAAGLGAARLPGRLERMPTRSDPRVFLDGAHNPQKMAALTADLPLLMGLPEGQRPVVVVGALEGKDVPAIVREVATKAAGVVATRPRVVGKTGAAPAAVAAAASDARADIEVVVEAEPRAALVRALAMAAPSAAPVLVTGSLYLVGELRAAWYANDEIVRQRTPWPTPGGVSSPRPEDSTAAPGEAGEP</sequence>
<dbReference type="Pfam" id="PF02875">
    <property type="entry name" value="Mur_ligase_C"/>
    <property type="match status" value="1"/>
</dbReference>
<evidence type="ECO:0000256" key="17">
    <source>
        <dbReference type="ARBA" id="ARBA00032510"/>
    </source>
</evidence>
<organism evidence="25">
    <name type="scientific">uncultured Thermomicrobiales bacterium</name>
    <dbReference type="NCBI Taxonomy" id="1645740"/>
    <lineage>
        <taxon>Bacteria</taxon>
        <taxon>Pseudomonadati</taxon>
        <taxon>Thermomicrobiota</taxon>
        <taxon>Thermomicrobia</taxon>
        <taxon>Thermomicrobiales</taxon>
        <taxon>environmental samples</taxon>
    </lineage>
</organism>
<keyword evidence="10" id="KW-0479">Metal-binding</keyword>
<keyword evidence="14" id="KW-0289">Folate biosynthesis</keyword>
<accession>A0A6J4VFW3</accession>
<feature type="region of interest" description="Disordered" evidence="22">
    <location>
        <begin position="489"/>
        <end position="517"/>
    </location>
</feature>
<gene>
    <name evidence="25" type="ORF">AVDCRST_MAG19-3473</name>
</gene>
<proteinExistence type="inferred from homology"/>
<evidence type="ECO:0000256" key="21">
    <source>
        <dbReference type="ARBA" id="ARBA00049161"/>
    </source>
</evidence>
<evidence type="ECO:0000256" key="10">
    <source>
        <dbReference type="ARBA" id="ARBA00022723"/>
    </source>
</evidence>
<dbReference type="InterPro" id="IPR036565">
    <property type="entry name" value="Mur-like_cat_sf"/>
</dbReference>
<dbReference type="PANTHER" id="PTHR11136">
    <property type="entry name" value="FOLYLPOLYGLUTAMATE SYNTHASE-RELATED"/>
    <property type="match status" value="1"/>
</dbReference>
<feature type="domain" description="Mur ligase C-terminal" evidence="23">
    <location>
        <begin position="340"/>
        <end position="469"/>
    </location>
</feature>
<evidence type="ECO:0000256" key="8">
    <source>
        <dbReference type="ARBA" id="ARBA00019357"/>
    </source>
</evidence>
<dbReference type="GO" id="GO:0008841">
    <property type="term" value="F:dihydrofolate synthase activity"/>
    <property type="evidence" value="ECO:0007669"/>
    <property type="project" value="UniProtKB-EC"/>
</dbReference>
<reference evidence="25" key="1">
    <citation type="submission" date="2020-02" db="EMBL/GenBank/DDBJ databases">
        <authorList>
            <person name="Meier V. D."/>
        </authorList>
    </citation>
    <scope>NUCLEOTIDE SEQUENCE</scope>
    <source>
        <strain evidence="25">AVDCRST_MAG19</strain>
    </source>
</reference>
<comment type="catalytic activity">
    <reaction evidence="20">
        <text>(6R)-5,10-methylenetetrahydrofolyl-(gamma-L-Glu)(n) + L-glutamate + ATP = (6R)-5,10-methylenetetrahydrofolyl-(gamma-L-Glu)(n+1) + ADP + phosphate + H(+)</text>
        <dbReference type="Rhea" id="RHEA:51912"/>
        <dbReference type="Rhea" id="RHEA-COMP:13257"/>
        <dbReference type="Rhea" id="RHEA-COMP:13258"/>
        <dbReference type="ChEBI" id="CHEBI:15378"/>
        <dbReference type="ChEBI" id="CHEBI:29985"/>
        <dbReference type="ChEBI" id="CHEBI:30616"/>
        <dbReference type="ChEBI" id="CHEBI:43474"/>
        <dbReference type="ChEBI" id="CHEBI:136572"/>
        <dbReference type="ChEBI" id="CHEBI:456216"/>
        <dbReference type="EC" id="6.3.2.17"/>
    </reaction>
</comment>
<protein>
    <recommendedName>
        <fullName evidence="8">Dihydrofolate synthase/folylpolyglutamate synthase</fullName>
        <ecNumber evidence="6">6.3.2.12</ecNumber>
        <ecNumber evidence="7">6.3.2.17</ecNumber>
    </recommendedName>
    <alternativeName>
        <fullName evidence="17">Folylpoly-gamma-glutamate synthetase-dihydrofolate synthetase</fullName>
    </alternativeName>
    <alternativeName>
        <fullName evidence="15">Folylpolyglutamate synthetase</fullName>
    </alternativeName>
    <alternativeName>
        <fullName evidence="16">Tetrahydrofolylpolyglutamate synthase</fullName>
    </alternativeName>
</protein>
<comment type="function">
    <text evidence="2">Functions in two distinct reactions of the de novo folate biosynthetic pathway. Catalyzes the addition of a glutamate residue to dihydropteroate (7,8-dihydropteroate or H2Pte) to form dihydrofolate (7,8-dihydrofolate monoglutamate or H2Pte-Glu). Also catalyzes successive additions of L-glutamate to tetrahydrofolate or 10-formyltetrahydrofolate or 5,10-methylenetetrahydrofolate, leading to folylpolyglutamate derivatives.</text>
</comment>
<evidence type="ECO:0000259" key="23">
    <source>
        <dbReference type="Pfam" id="PF02875"/>
    </source>
</evidence>
<keyword evidence="13" id="KW-0460">Magnesium</keyword>
<evidence type="ECO:0000256" key="16">
    <source>
        <dbReference type="ARBA" id="ARBA00030592"/>
    </source>
</evidence>
<comment type="catalytic activity">
    <reaction evidence="19">
        <text>10-formyltetrahydrofolyl-(gamma-L-Glu)(n) + L-glutamate + ATP = 10-formyltetrahydrofolyl-(gamma-L-Glu)(n+1) + ADP + phosphate + H(+)</text>
        <dbReference type="Rhea" id="RHEA:51904"/>
        <dbReference type="Rhea" id="RHEA-COMP:13088"/>
        <dbReference type="Rhea" id="RHEA-COMP:14300"/>
        <dbReference type="ChEBI" id="CHEBI:15378"/>
        <dbReference type="ChEBI" id="CHEBI:29985"/>
        <dbReference type="ChEBI" id="CHEBI:30616"/>
        <dbReference type="ChEBI" id="CHEBI:43474"/>
        <dbReference type="ChEBI" id="CHEBI:134413"/>
        <dbReference type="ChEBI" id="CHEBI:456216"/>
        <dbReference type="EC" id="6.3.2.17"/>
    </reaction>
</comment>
<comment type="similarity">
    <text evidence="5">Belongs to the folylpolyglutamate synthase family.</text>
</comment>
<evidence type="ECO:0000256" key="19">
    <source>
        <dbReference type="ARBA" id="ARBA00047808"/>
    </source>
</evidence>
<dbReference type="InterPro" id="IPR004101">
    <property type="entry name" value="Mur_ligase_C"/>
</dbReference>
<keyword evidence="11" id="KW-0547">Nucleotide-binding</keyword>
<dbReference type="SUPFAM" id="SSF53244">
    <property type="entry name" value="MurD-like peptide ligases, peptide-binding domain"/>
    <property type="match status" value="1"/>
</dbReference>
<evidence type="ECO:0000256" key="14">
    <source>
        <dbReference type="ARBA" id="ARBA00022909"/>
    </source>
</evidence>
<dbReference type="Gene3D" id="3.90.190.20">
    <property type="entry name" value="Mur ligase, C-terminal domain"/>
    <property type="match status" value="1"/>
</dbReference>
<evidence type="ECO:0000313" key="25">
    <source>
        <dbReference type="EMBL" id="CAA9576796.1"/>
    </source>
</evidence>
<keyword evidence="12" id="KW-0067">ATP-binding</keyword>
<evidence type="ECO:0000256" key="6">
    <source>
        <dbReference type="ARBA" id="ARBA00013023"/>
    </source>
</evidence>
<dbReference type="GO" id="GO:0004326">
    <property type="term" value="F:tetrahydrofolylpolyglutamate synthase activity"/>
    <property type="evidence" value="ECO:0007669"/>
    <property type="project" value="UniProtKB-EC"/>
</dbReference>
<dbReference type="GO" id="GO:0046656">
    <property type="term" value="P:folic acid biosynthetic process"/>
    <property type="evidence" value="ECO:0007669"/>
    <property type="project" value="UniProtKB-KW"/>
</dbReference>
<dbReference type="InterPro" id="IPR013221">
    <property type="entry name" value="Mur_ligase_cen"/>
</dbReference>
<evidence type="ECO:0000259" key="24">
    <source>
        <dbReference type="Pfam" id="PF08245"/>
    </source>
</evidence>
<dbReference type="Gene3D" id="3.40.1190.10">
    <property type="entry name" value="Mur-like, catalytic domain"/>
    <property type="match status" value="1"/>
</dbReference>
<comment type="catalytic activity">
    <reaction evidence="21">
        <text>7,8-dihydropteroate + L-glutamate + ATP = 7,8-dihydrofolate + ADP + phosphate + H(+)</text>
        <dbReference type="Rhea" id="RHEA:23584"/>
        <dbReference type="ChEBI" id="CHEBI:15378"/>
        <dbReference type="ChEBI" id="CHEBI:17839"/>
        <dbReference type="ChEBI" id="CHEBI:29985"/>
        <dbReference type="ChEBI" id="CHEBI:30616"/>
        <dbReference type="ChEBI" id="CHEBI:43474"/>
        <dbReference type="ChEBI" id="CHEBI:57451"/>
        <dbReference type="ChEBI" id="CHEBI:456216"/>
        <dbReference type="EC" id="6.3.2.12"/>
    </reaction>
</comment>
<comment type="pathway">
    <text evidence="4">Cofactor biosynthesis; tetrahydrofolylpolyglutamate biosynthesis.</text>
</comment>
<evidence type="ECO:0000256" key="9">
    <source>
        <dbReference type="ARBA" id="ARBA00022598"/>
    </source>
</evidence>
<dbReference type="EC" id="6.3.2.17" evidence="7"/>
<dbReference type="GO" id="GO:0005737">
    <property type="term" value="C:cytoplasm"/>
    <property type="evidence" value="ECO:0007669"/>
    <property type="project" value="TreeGrafter"/>
</dbReference>
<dbReference type="FunFam" id="3.40.1190.10:FF:000011">
    <property type="entry name" value="Folylpolyglutamate synthase/dihydrofolate synthase"/>
    <property type="match status" value="1"/>
</dbReference>
<dbReference type="NCBIfam" id="TIGR01499">
    <property type="entry name" value="folC"/>
    <property type="match status" value="1"/>
</dbReference>